<dbReference type="Pfam" id="PF00002">
    <property type="entry name" value="7tm_2"/>
    <property type="match status" value="1"/>
</dbReference>
<reference evidence="10" key="1">
    <citation type="journal article" date="2002" name="Science">
        <title>The draft genome of Ciona intestinalis: insights into chordate and vertebrate origins.</title>
        <authorList>
            <person name="Dehal P."/>
            <person name="Satou Y."/>
            <person name="Campbell R.K."/>
            <person name="Chapman J."/>
            <person name="Degnan B."/>
            <person name="De Tomaso A."/>
            <person name="Davidson B."/>
            <person name="Di Gregorio A."/>
            <person name="Gelpke M."/>
            <person name="Goodstein D.M."/>
            <person name="Harafuji N."/>
            <person name="Hastings K.E."/>
            <person name="Ho I."/>
            <person name="Hotta K."/>
            <person name="Huang W."/>
            <person name="Kawashima T."/>
            <person name="Lemaire P."/>
            <person name="Martinez D."/>
            <person name="Meinertzhagen I.A."/>
            <person name="Necula S."/>
            <person name="Nonaka M."/>
            <person name="Putnam N."/>
            <person name="Rash S."/>
            <person name="Saiga H."/>
            <person name="Satake M."/>
            <person name="Terry A."/>
            <person name="Yamada L."/>
            <person name="Wang H.G."/>
            <person name="Awazu S."/>
            <person name="Azumi K."/>
            <person name="Boore J."/>
            <person name="Branno M."/>
            <person name="Chin-Bow S."/>
            <person name="DeSantis R."/>
            <person name="Doyle S."/>
            <person name="Francino P."/>
            <person name="Keys D.N."/>
            <person name="Haga S."/>
            <person name="Hayashi H."/>
            <person name="Hino K."/>
            <person name="Imai K.S."/>
            <person name="Inaba K."/>
            <person name="Kano S."/>
            <person name="Kobayashi K."/>
            <person name="Kobayashi M."/>
            <person name="Lee B.I."/>
            <person name="Makabe K.W."/>
            <person name="Manohar C."/>
            <person name="Matassi G."/>
            <person name="Medina M."/>
            <person name="Mochizuki Y."/>
            <person name="Mount S."/>
            <person name="Morishita T."/>
            <person name="Miura S."/>
            <person name="Nakayama A."/>
            <person name="Nishizaka S."/>
            <person name="Nomoto H."/>
            <person name="Ohta F."/>
            <person name="Oishi K."/>
            <person name="Rigoutsos I."/>
            <person name="Sano M."/>
            <person name="Sasaki A."/>
            <person name="Sasakura Y."/>
            <person name="Shoguchi E."/>
            <person name="Shin-i T."/>
            <person name="Spagnuolo A."/>
            <person name="Stainier D."/>
            <person name="Suzuki M.M."/>
            <person name="Tassy O."/>
            <person name="Takatori N."/>
            <person name="Tokuoka M."/>
            <person name="Yagi K."/>
            <person name="Yoshizaki F."/>
            <person name="Wada S."/>
            <person name="Zhang C."/>
            <person name="Hyatt P.D."/>
            <person name="Larimer F."/>
            <person name="Detter C."/>
            <person name="Doggett N."/>
            <person name="Glavina T."/>
            <person name="Hawkins T."/>
            <person name="Richardson P."/>
            <person name="Lucas S."/>
            <person name="Kohara Y."/>
            <person name="Levine M."/>
            <person name="Satoh N."/>
            <person name="Rokhsar D.S."/>
        </authorList>
    </citation>
    <scope>NUCLEOTIDE SEQUENCE [LARGE SCALE GENOMIC DNA]</scope>
</reference>
<feature type="transmembrane region" description="Helical" evidence="6">
    <location>
        <begin position="229"/>
        <end position="249"/>
    </location>
</feature>
<dbReference type="InterPro" id="IPR057244">
    <property type="entry name" value="GAIN_B"/>
</dbReference>
<dbReference type="GO" id="GO:0016020">
    <property type="term" value="C:membrane"/>
    <property type="evidence" value="ECO:0007669"/>
    <property type="project" value="UniProtKB-SubCell"/>
</dbReference>
<keyword evidence="5" id="KW-1015">Disulfide bond</keyword>
<feature type="domain" description="G-protein coupled receptors family 2 profile 2" evidence="8">
    <location>
        <begin position="121"/>
        <end position="251"/>
    </location>
</feature>
<dbReference type="SMART" id="SM00303">
    <property type="entry name" value="GPS"/>
    <property type="match status" value="1"/>
</dbReference>
<name>F6RGC9_CIOIN</name>
<accession>F6RGC9</accession>
<dbReference type="GO" id="GO:0007166">
    <property type="term" value="P:cell surface receptor signaling pathway"/>
    <property type="evidence" value="ECO:0007669"/>
    <property type="project" value="InterPro"/>
</dbReference>
<dbReference type="PROSITE" id="PS50221">
    <property type="entry name" value="GAIN_B"/>
    <property type="match status" value="1"/>
</dbReference>
<organism evidence="9 10">
    <name type="scientific">Ciona intestinalis</name>
    <name type="common">Transparent sea squirt</name>
    <name type="synonym">Ascidia intestinalis</name>
    <dbReference type="NCBI Taxonomy" id="7719"/>
    <lineage>
        <taxon>Eukaryota</taxon>
        <taxon>Metazoa</taxon>
        <taxon>Chordata</taxon>
        <taxon>Tunicata</taxon>
        <taxon>Ascidiacea</taxon>
        <taxon>Phlebobranchia</taxon>
        <taxon>Cionidae</taxon>
        <taxon>Ciona</taxon>
    </lineage>
</organism>
<evidence type="ECO:0000256" key="4">
    <source>
        <dbReference type="ARBA" id="ARBA00023136"/>
    </source>
</evidence>
<evidence type="ECO:0000313" key="9">
    <source>
        <dbReference type="Ensembl" id="ENSCINP00000009670.3"/>
    </source>
</evidence>
<dbReference type="PANTHER" id="PTHR45692">
    <property type="entry name" value="G_PROTEIN_RECEP_F2_4 DOMAIN-CONTAINING PROTEIN"/>
    <property type="match status" value="1"/>
</dbReference>
<evidence type="ECO:0000256" key="1">
    <source>
        <dbReference type="ARBA" id="ARBA00004141"/>
    </source>
</evidence>
<dbReference type="InParanoid" id="F6RGC9"/>
<reference evidence="9" key="2">
    <citation type="submission" date="2025-08" db="UniProtKB">
        <authorList>
            <consortium name="Ensembl"/>
        </authorList>
    </citation>
    <scope>IDENTIFICATION</scope>
</reference>
<dbReference type="FunFam" id="2.60.220.50:FF:000058">
    <property type="entry name" value="Uncharacterized protein"/>
    <property type="match status" value="1"/>
</dbReference>
<evidence type="ECO:0000256" key="5">
    <source>
        <dbReference type="ARBA" id="ARBA00023157"/>
    </source>
</evidence>
<dbReference type="Gene3D" id="1.20.1070.10">
    <property type="entry name" value="Rhodopsin 7-helix transmembrane proteins"/>
    <property type="match status" value="1"/>
</dbReference>
<dbReference type="SUPFAM" id="SSF81321">
    <property type="entry name" value="Family A G protein-coupled receptor-like"/>
    <property type="match status" value="1"/>
</dbReference>
<evidence type="ECO:0000256" key="2">
    <source>
        <dbReference type="ARBA" id="ARBA00022692"/>
    </source>
</evidence>
<dbReference type="Ensembl" id="ENSCINT00000009670.3">
    <property type="protein sequence ID" value="ENSCINP00000009670.3"/>
    <property type="gene ID" value="ENSCING00000004672.3"/>
</dbReference>
<proteinExistence type="predicted"/>
<evidence type="ECO:0008006" key="11">
    <source>
        <dbReference type="Google" id="ProtNLM"/>
    </source>
</evidence>
<dbReference type="PANTHER" id="PTHR45692:SF1">
    <property type="entry name" value="G-PROTEIN COUPLED RECEPTORS FAMILY 2 PROFILE 2 DOMAIN-CONTAINING PROTEIN"/>
    <property type="match status" value="1"/>
</dbReference>
<dbReference type="PROSITE" id="PS50261">
    <property type="entry name" value="G_PROTEIN_RECEP_F2_4"/>
    <property type="match status" value="1"/>
</dbReference>
<dbReference type="Gene3D" id="2.60.220.50">
    <property type="match status" value="1"/>
</dbReference>
<evidence type="ECO:0000313" key="10">
    <source>
        <dbReference type="Proteomes" id="UP000008144"/>
    </source>
</evidence>
<feature type="transmembrane region" description="Helical" evidence="6">
    <location>
        <begin position="157"/>
        <end position="176"/>
    </location>
</feature>
<evidence type="ECO:0000256" key="3">
    <source>
        <dbReference type="ARBA" id="ARBA00022989"/>
    </source>
</evidence>
<evidence type="ECO:0000259" key="7">
    <source>
        <dbReference type="PROSITE" id="PS50221"/>
    </source>
</evidence>
<comment type="subcellular location">
    <subcellularLocation>
        <location evidence="1">Membrane</location>
        <topology evidence="1">Multi-pass membrane protein</topology>
    </subcellularLocation>
</comment>
<dbReference type="HOGENOM" id="CLU_1109127_0_0_1"/>
<sequence>SVRSSFVWYRKNLLFDSPENATSIVSADLGLNISINNLPEPVVIEHDGVFAKHGLSPANKQSLTVNKTQLSCVYWDFDTGGWETAGCWLNYTSDKPVCLCSHLTNFALLVTTIQVPSGTALSVVSDIGCVISIVGLFLTIIAHLLHRDTRNRRPAKILLNICSNLLIAYFIFVVGVSQTSNRTGCKVVAVLLHYFFLTTWCWMSVYSYDMYMSLVKVFHKSQHQFLQRTSLFAYVVPFVIVVISASVTMGY</sequence>
<protein>
    <recommendedName>
        <fullName evidence="11">G-protein coupled receptors family 2 profile 2 domain-containing protein</fullName>
    </recommendedName>
</protein>
<dbReference type="Pfam" id="PF01825">
    <property type="entry name" value="GPS"/>
    <property type="match status" value="1"/>
</dbReference>
<keyword evidence="2 6" id="KW-0812">Transmembrane</keyword>
<keyword evidence="10" id="KW-1185">Reference proteome</keyword>
<keyword evidence="3 6" id="KW-1133">Transmembrane helix</keyword>
<dbReference type="AlphaFoldDB" id="F6RGC9"/>
<dbReference type="InterPro" id="IPR046338">
    <property type="entry name" value="GAIN_dom_sf"/>
</dbReference>
<dbReference type="OMA" id="DVICACD"/>
<feature type="transmembrane region" description="Helical" evidence="6">
    <location>
        <begin position="188"/>
        <end position="208"/>
    </location>
</feature>
<dbReference type="InterPro" id="IPR000203">
    <property type="entry name" value="GPS"/>
</dbReference>
<evidence type="ECO:0000259" key="8">
    <source>
        <dbReference type="PROSITE" id="PS50261"/>
    </source>
</evidence>
<evidence type="ECO:0000256" key="6">
    <source>
        <dbReference type="SAM" id="Phobius"/>
    </source>
</evidence>
<feature type="domain" description="GAIN-B" evidence="7">
    <location>
        <begin position="1"/>
        <end position="116"/>
    </location>
</feature>
<dbReference type="GeneTree" id="ENSGT00890000139676"/>
<dbReference type="GO" id="GO:0004930">
    <property type="term" value="F:G protein-coupled receptor activity"/>
    <property type="evidence" value="ECO:0007669"/>
    <property type="project" value="InterPro"/>
</dbReference>
<reference evidence="9" key="3">
    <citation type="submission" date="2025-09" db="UniProtKB">
        <authorList>
            <consortium name="Ensembl"/>
        </authorList>
    </citation>
    <scope>IDENTIFICATION</scope>
</reference>
<dbReference type="Proteomes" id="UP000008144">
    <property type="component" value="Unassembled WGS sequence"/>
</dbReference>
<dbReference type="InterPro" id="IPR000832">
    <property type="entry name" value="GPCR_2_secretin-like"/>
</dbReference>
<dbReference type="InterPro" id="IPR017981">
    <property type="entry name" value="GPCR_2-like_7TM"/>
</dbReference>
<keyword evidence="4 6" id="KW-0472">Membrane</keyword>
<feature type="transmembrane region" description="Helical" evidence="6">
    <location>
        <begin position="123"/>
        <end position="145"/>
    </location>
</feature>